<evidence type="ECO:0000256" key="13">
    <source>
        <dbReference type="ARBA" id="ARBA00023136"/>
    </source>
</evidence>
<dbReference type="PANTHER" id="PTHR43520:SF8">
    <property type="entry name" value="P-TYPE CU(+) TRANSPORTER"/>
    <property type="match status" value="1"/>
</dbReference>
<dbReference type="InterPro" id="IPR006121">
    <property type="entry name" value="HMA_dom"/>
</dbReference>
<comment type="similarity">
    <text evidence="2 14">Belongs to the cation transport ATPase (P-type) (TC 3.A.3) family. Type IB subfamily.</text>
</comment>
<dbReference type="CDD" id="cd02094">
    <property type="entry name" value="P-type_ATPase_Cu-like"/>
    <property type="match status" value="1"/>
</dbReference>
<dbReference type="FunFam" id="2.70.150.10:FF:000020">
    <property type="entry name" value="Copper-exporting P-type ATPase A"/>
    <property type="match status" value="1"/>
</dbReference>
<dbReference type="Gene3D" id="3.30.70.100">
    <property type="match status" value="1"/>
</dbReference>
<dbReference type="InterPro" id="IPR018303">
    <property type="entry name" value="ATPase_P-typ_P_site"/>
</dbReference>
<keyword evidence="6 14" id="KW-0812">Transmembrane</keyword>
<feature type="transmembrane region" description="Helical" evidence="14">
    <location>
        <begin position="154"/>
        <end position="172"/>
    </location>
</feature>
<dbReference type="GO" id="GO:0005507">
    <property type="term" value="F:copper ion binding"/>
    <property type="evidence" value="ECO:0007669"/>
    <property type="project" value="TreeGrafter"/>
</dbReference>
<dbReference type="CDD" id="cd00371">
    <property type="entry name" value="HMA"/>
    <property type="match status" value="1"/>
</dbReference>
<dbReference type="FunFam" id="3.30.70.100:FF:000005">
    <property type="entry name" value="Copper-exporting P-type ATPase A"/>
    <property type="match status" value="1"/>
</dbReference>
<evidence type="ECO:0000256" key="7">
    <source>
        <dbReference type="ARBA" id="ARBA00022723"/>
    </source>
</evidence>
<dbReference type="InterPro" id="IPR023298">
    <property type="entry name" value="ATPase_P-typ_TM_dom_sf"/>
</dbReference>
<dbReference type="InterPro" id="IPR023214">
    <property type="entry name" value="HAD_sf"/>
</dbReference>
<dbReference type="InterPro" id="IPR036163">
    <property type="entry name" value="HMA_dom_sf"/>
</dbReference>
<feature type="transmembrane region" description="Helical" evidence="14">
    <location>
        <begin position="370"/>
        <end position="392"/>
    </location>
</feature>
<name>A0A1Q9AM50_9HYPH</name>
<sequence>MTISLPSPAAPLLEGGEPQDAAITTLSISGMSCASCVGRVERALQAVPGVSRAAVNLATERATVTAEEGLASDLLVAAVAKAGYEARALKAAGARKAAEDGDSRRAAERKSLARAFWIAAVLTLPLFVLEMGSHVSPALHGWIMEEIGIRQSRVLQFLLASAVLFGPGLRFFRHGLPALFRLAPDMNALVVLGTTAAWAYSSLSTFLPERLPAGTDHVYFEAAAVIVTLILLGRLLEARARGRTSQAIRRLASLQAKSAEVLRDGGFREIPLAEVQLGDTLRIRPGARLPVDGTVLDGSSFVDESMISGEPVPVEKTPGDRVVGGTVNTTGSFTFRATHVGEETLLAQIVSLVEDAQGAKLPIQTLADRVTAWFVPAVIVVAAVTFLAWLLLGPEPALPFALVNAVAVLIIACPCAMGLATPTSIMVGTGRAAELGVLFRKGESLQTLSGVTQFAFDKTGTLTEGRPRLTDIVTASGVDEDRALVLAAAVEQASEHPIARAIVTETLERGIAVPPSSHFAALPGLGAEAMVEGQSVMIGADRALAARGLDLTPFEAEARRLAAEGCTPVYLAIDGRAAAMLAVTDPIRPEAAEALAALRAQGVSLAMITGDNRVTAEAIARRLGIERVMAQVLPSGKLEAIRSLQQKGGPVAFVGDGINDAPALSAADVGIAVGTGTDVAIESADVVLLQGNPLGAARALAISRATLANIRQNLFWAFAYNVVLIPVAAGLAYPAFGLMLSPVLAAGAMALSSVFVLANALRLRRLTP</sequence>
<proteinExistence type="inferred from homology"/>
<comment type="caution">
    <text evidence="16">The sequence shown here is derived from an EMBL/GenBank/DDBJ whole genome shotgun (WGS) entry which is preliminary data.</text>
</comment>
<evidence type="ECO:0000313" key="16">
    <source>
        <dbReference type="EMBL" id="OLP56477.1"/>
    </source>
</evidence>
<feature type="transmembrane region" description="Helical" evidence="14">
    <location>
        <begin position="714"/>
        <end position="733"/>
    </location>
</feature>
<dbReference type="EMBL" id="MKIO01000021">
    <property type="protein sequence ID" value="OLP56477.1"/>
    <property type="molecule type" value="Genomic_DNA"/>
</dbReference>
<feature type="transmembrane region" description="Helical" evidence="14">
    <location>
        <begin position="218"/>
        <end position="236"/>
    </location>
</feature>
<keyword evidence="9 14" id="KW-0067">ATP-binding</keyword>
<dbReference type="GO" id="GO:0060003">
    <property type="term" value="P:copper ion export"/>
    <property type="evidence" value="ECO:0007669"/>
    <property type="project" value="UniProtKB-ARBA"/>
</dbReference>
<keyword evidence="12" id="KW-0406">Ion transport</keyword>
<keyword evidence="5 14" id="KW-1003">Cell membrane</keyword>
<dbReference type="InterPro" id="IPR027256">
    <property type="entry name" value="P-typ_ATPase_IB"/>
</dbReference>
<evidence type="ECO:0000256" key="11">
    <source>
        <dbReference type="ARBA" id="ARBA00022989"/>
    </source>
</evidence>
<dbReference type="InterPro" id="IPR059000">
    <property type="entry name" value="ATPase_P-type_domA"/>
</dbReference>
<dbReference type="GO" id="GO:0140581">
    <property type="term" value="F:P-type monovalent copper transporter activity"/>
    <property type="evidence" value="ECO:0007669"/>
    <property type="project" value="UniProtKB-EC"/>
</dbReference>
<dbReference type="EC" id="7.2.2.8" evidence="3"/>
<dbReference type="AlphaFoldDB" id="A0A1Q9AM50"/>
<dbReference type="OrthoDB" id="9807843at2"/>
<dbReference type="SUPFAM" id="SSF81665">
    <property type="entry name" value="Calcium ATPase, transmembrane domain M"/>
    <property type="match status" value="1"/>
</dbReference>
<gene>
    <name evidence="16" type="ORF">BJF92_10185</name>
</gene>
<evidence type="ECO:0000256" key="1">
    <source>
        <dbReference type="ARBA" id="ARBA00004651"/>
    </source>
</evidence>
<organism evidence="16 17">
    <name type="scientific">Xaviernesmea rhizosphaerae</name>
    <dbReference type="NCBI Taxonomy" id="1672749"/>
    <lineage>
        <taxon>Bacteria</taxon>
        <taxon>Pseudomonadati</taxon>
        <taxon>Pseudomonadota</taxon>
        <taxon>Alphaproteobacteria</taxon>
        <taxon>Hyphomicrobiales</taxon>
        <taxon>Rhizobiaceae</taxon>
        <taxon>Rhizobium/Agrobacterium group</taxon>
        <taxon>Xaviernesmea</taxon>
    </lineage>
</organism>
<evidence type="ECO:0000313" key="17">
    <source>
        <dbReference type="Proteomes" id="UP000186143"/>
    </source>
</evidence>
<dbReference type="PRINTS" id="PR00119">
    <property type="entry name" value="CATATPASE"/>
</dbReference>
<evidence type="ECO:0000256" key="6">
    <source>
        <dbReference type="ARBA" id="ARBA00022692"/>
    </source>
</evidence>
<dbReference type="SUPFAM" id="SSF81653">
    <property type="entry name" value="Calcium ATPase, transduction domain A"/>
    <property type="match status" value="1"/>
</dbReference>
<dbReference type="NCBIfam" id="TIGR01525">
    <property type="entry name" value="ATPase-IB_hvy"/>
    <property type="match status" value="1"/>
</dbReference>
<keyword evidence="4" id="KW-0813">Transport</keyword>
<dbReference type="PROSITE" id="PS01047">
    <property type="entry name" value="HMA_1"/>
    <property type="match status" value="1"/>
</dbReference>
<accession>A0A1Q9AM50</accession>
<dbReference type="GO" id="GO:0055070">
    <property type="term" value="P:copper ion homeostasis"/>
    <property type="evidence" value="ECO:0007669"/>
    <property type="project" value="TreeGrafter"/>
</dbReference>
<evidence type="ECO:0000256" key="3">
    <source>
        <dbReference type="ARBA" id="ARBA00012517"/>
    </source>
</evidence>
<dbReference type="Proteomes" id="UP000186143">
    <property type="component" value="Unassembled WGS sequence"/>
</dbReference>
<protein>
    <recommendedName>
        <fullName evidence="3">P-type Cu(+) transporter</fullName>
        <ecNumber evidence="3">7.2.2.8</ecNumber>
    </recommendedName>
</protein>
<dbReference type="SFLD" id="SFLDS00003">
    <property type="entry name" value="Haloacid_Dehalogenase"/>
    <property type="match status" value="1"/>
</dbReference>
<evidence type="ECO:0000256" key="4">
    <source>
        <dbReference type="ARBA" id="ARBA00022448"/>
    </source>
</evidence>
<dbReference type="SFLD" id="SFLDF00027">
    <property type="entry name" value="p-type_atpase"/>
    <property type="match status" value="1"/>
</dbReference>
<dbReference type="SUPFAM" id="SSF55008">
    <property type="entry name" value="HMA, heavy metal-associated domain"/>
    <property type="match status" value="1"/>
</dbReference>
<dbReference type="PANTHER" id="PTHR43520">
    <property type="entry name" value="ATP7, ISOFORM B"/>
    <property type="match status" value="1"/>
</dbReference>
<dbReference type="InterPro" id="IPR023299">
    <property type="entry name" value="ATPase_P-typ_cyto_dom_N"/>
</dbReference>
<evidence type="ECO:0000256" key="5">
    <source>
        <dbReference type="ARBA" id="ARBA00022475"/>
    </source>
</evidence>
<dbReference type="Gene3D" id="3.40.1110.10">
    <property type="entry name" value="Calcium-transporting ATPase, cytoplasmic domain N"/>
    <property type="match status" value="1"/>
</dbReference>
<evidence type="ECO:0000259" key="15">
    <source>
        <dbReference type="PROSITE" id="PS50846"/>
    </source>
</evidence>
<evidence type="ECO:0000256" key="14">
    <source>
        <dbReference type="RuleBase" id="RU362081"/>
    </source>
</evidence>
<dbReference type="Pfam" id="PF00122">
    <property type="entry name" value="E1-E2_ATPase"/>
    <property type="match status" value="1"/>
</dbReference>
<dbReference type="InterPro" id="IPR017969">
    <property type="entry name" value="Heavy-metal-associated_CS"/>
</dbReference>
<dbReference type="PROSITE" id="PS00154">
    <property type="entry name" value="ATPASE_E1_E2"/>
    <property type="match status" value="1"/>
</dbReference>
<evidence type="ECO:0000256" key="8">
    <source>
        <dbReference type="ARBA" id="ARBA00022741"/>
    </source>
</evidence>
<feature type="domain" description="HMA" evidence="15">
    <location>
        <begin position="22"/>
        <end position="87"/>
    </location>
</feature>
<keyword evidence="8 14" id="KW-0547">Nucleotide-binding</keyword>
<dbReference type="PROSITE" id="PS50846">
    <property type="entry name" value="HMA_2"/>
    <property type="match status" value="1"/>
</dbReference>
<evidence type="ECO:0000256" key="10">
    <source>
        <dbReference type="ARBA" id="ARBA00022967"/>
    </source>
</evidence>
<dbReference type="STRING" id="1672749.BJF92_10185"/>
<dbReference type="InterPro" id="IPR001757">
    <property type="entry name" value="P_typ_ATPase"/>
</dbReference>
<feature type="transmembrane region" description="Helical" evidence="14">
    <location>
        <begin position="739"/>
        <end position="761"/>
    </location>
</feature>
<dbReference type="Gene3D" id="3.40.50.1000">
    <property type="entry name" value="HAD superfamily/HAD-like"/>
    <property type="match status" value="1"/>
</dbReference>
<comment type="subcellular location">
    <subcellularLocation>
        <location evidence="1">Cell membrane</location>
        <topology evidence="1">Multi-pass membrane protein</topology>
    </subcellularLocation>
</comment>
<dbReference type="GO" id="GO:0016887">
    <property type="term" value="F:ATP hydrolysis activity"/>
    <property type="evidence" value="ECO:0007669"/>
    <property type="project" value="InterPro"/>
</dbReference>
<keyword evidence="10" id="KW-1278">Translocase</keyword>
<dbReference type="InterPro" id="IPR008250">
    <property type="entry name" value="ATPase_P-typ_transduc_dom_A_sf"/>
</dbReference>
<dbReference type="SUPFAM" id="SSF56784">
    <property type="entry name" value="HAD-like"/>
    <property type="match status" value="1"/>
</dbReference>
<dbReference type="Pfam" id="PF00403">
    <property type="entry name" value="HMA"/>
    <property type="match status" value="1"/>
</dbReference>
<dbReference type="RefSeq" id="WP_075633493.1">
    <property type="nucleotide sequence ID" value="NZ_MKIO01000021.1"/>
</dbReference>
<dbReference type="GO" id="GO:0043682">
    <property type="term" value="F:P-type divalent copper transporter activity"/>
    <property type="evidence" value="ECO:0007669"/>
    <property type="project" value="TreeGrafter"/>
</dbReference>
<reference evidence="16 17" key="1">
    <citation type="submission" date="2016-09" db="EMBL/GenBank/DDBJ databases">
        <title>Rhizobium sp. nov., a novel species isolated from the rice rhizosphere.</title>
        <authorList>
            <person name="Zhao J."/>
            <person name="Zhang X."/>
        </authorList>
    </citation>
    <scope>NUCLEOTIDE SEQUENCE [LARGE SCALE GENOMIC DNA]</scope>
    <source>
        <strain evidence="16 17">MH17</strain>
    </source>
</reference>
<feature type="transmembrane region" description="Helical" evidence="14">
    <location>
        <begin position="115"/>
        <end position="134"/>
    </location>
</feature>
<dbReference type="GO" id="GO:0005886">
    <property type="term" value="C:plasma membrane"/>
    <property type="evidence" value="ECO:0007669"/>
    <property type="project" value="UniProtKB-SubCell"/>
</dbReference>
<dbReference type="NCBIfam" id="TIGR01494">
    <property type="entry name" value="ATPase_P-type"/>
    <property type="match status" value="1"/>
</dbReference>
<keyword evidence="11 14" id="KW-1133">Transmembrane helix</keyword>
<dbReference type="InterPro" id="IPR036412">
    <property type="entry name" value="HAD-like_sf"/>
</dbReference>
<dbReference type="PRINTS" id="PR00943">
    <property type="entry name" value="CUATPASE"/>
</dbReference>
<evidence type="ECO:0000256" key="2">
    <source>
        <dbReference type="ARBA" id="ARBA00006024"/>
    </source>
</evidence>
<dbReference type="Gene3D" id="2.70.150.10">
    <property type="entry name" value="Calcium-transporting ATPase, cytoplasmic transduction domain A"/>
    <property type="match status" value="1"/>
</dbReference>
<feature type="transmembrane region" description="Helical" evidence="14">
    <location>
        <begin position="398"/>
        <end position="421"/>
    </location>
</feature>
<dbReference type="Pfam" id="PF00702">
    <property type="entry name" value="Hydrolase"/>
    <property type="match status" value="1"/>
</dbReference>
<dbReference type="SFLD" id="SFLDG00002">
    <property type="entry name" value="C1.7:_P-type_atpase_like"/>
    <property type="match status" value="1"/>
</dbReference>
<evidence type="ECO:0000256" key="9">
    <source>
        <dbReference type="ARBA" id="ARBA00022840"/>
    </source>
</evidence>
<evidence type="ECO:0000256" key="12">
    <source>
        <dbReference type="ARBA" id="ARBA00023065"/>
    </source>
</evidence>
<dbReference type="GO" id="GO:0005524">
    <property type="term" value="F:ATP binding"/>
    <property type="evidence" value="ECO:0007669"/>
    <property type="project" value="UniProtKB-UniRule"/>
</dbReference>
<keyword evidence="7 14" id="KW-0479">Metal-binding</keyword>
<keyword evidence="13 14" id="KW-0472">Membrane</keyword>
<dbReference type="NCBIfam" id="TIGR01511">
    <property type="entry name" value="ATPase-IB1_Cu"/>
    <property type="match status" value="1"/>
</dbReference>
<dbReference type="InterPro" id="IPR044492">
    <property type="entry name" value="P_typ_ATPase_HD_dom"/>
</dbReference>